<keyword evidence="6" id="KW-0813">Transport</keyword>
<evidence type="ECO:0000256" key="3">
    <source>
        <dbReference type="ARBA" id="ARBA00022692"/>
    </source>
</evidence>
<comment type="subcellular location">
    <subcellularLocation>
        <location evidence="1">Cell membrane</location>
        <topology evidence="1">Multi-pass membrane protein</topology>
    </subcellularLocation>
    <subcellularLocation>
        <location evidence="6">Membrane</location>
        <topology evidence="6">Multi-pass membrane protein</topology>
    </subcellularLocation>
</comment>
<dbReference type="InterPro" id="IPR002898">
    <property type="entry name" value="MotA_ExbB_proton_chnl"/>
</dbReference>
<feature type="transmembrane region" description="Helical" evidence="7">
    <location>
        <begin position="21"/>
        <end position="39"/>
    </location>
</feature>
<keyword evidence="2" id="KW-1003">Cell membrane</keyword>
<dbReference type="Proteomes" id="UP000239388">
    <property type="component" value="Unassembled WGS sequence"/>
</dbReference>
<organism evidence="9 10">
    <name type="scientific">Blastopirellula marina</name>
    <dbReference type="NCBI Taxonomy" id="124"/>
    <lineage>
        <taxon>Bacteria</taxon>
        <taxon>Pseudomonadati</taxon>
        <taxon>Planctomycetota</taxon>
        <taxon>Planctomycetia</taxon>
        <taxon>Pirellulales</taxon>
        <taxon>Pirellulaceae</taxon>
        <taxon>Blastopirellula</taxon>
    </lineage>
</organism>
<evidence type="ECO:0000256" key="7">
    <source>
        <dbReference type="SAM" id="Phobius"/>
    </source>
</evidence>
<feature type="transmembrane region" description="Helical" evidence="7">
    <location>
        <begin position="205"/>
        <end position="228"/>
    </location>
</feature>
<feature type="transmembrane region" description="Helical" evidence="7">
    <location>
        <begin position="164"/>
        <end position="185"/>
    </location>
</feature>
<protein>
    <recommendedName>
        <fullName evidence="8">MotA/TolQ/ExbB proton channel domain-containing protein</fullName>
    </recommendedName>
</protein>
<comment type="caution">
    <text evidence="9">The sequence shown here is derived from an EMBL/GenBank/DDBJ whole genome shotgun (WGS) entry which is preliminary data.</text>
</comment>
<evidence type="ECO:0000313" key="10">
    <source>
        <dbReference type="Proteomes" id="UP000239388"/>
    </source>
</evidence>
<evidence type="ECO:0000313" key="9">
    <source>
        <dbReference type="EMBL" id="PQO28225.1"/>
    </source>
</evidence>
<dbReference type="EMBL" id="PUIB01000025">
    <property type="protein sequence ID" value="PQO28225.1"/>
    <property type="molecule type" value="Genomic_DNA"/>
</dbReference>
<name>A0A2S8F7U8_9BACT</name>
<evidence type="ECO:0000256" key="1">
    <source>
        <dbReference type="ARBA" id="ARBA00004651"/>
    </source>
</evidence>
<dbReference type="AlphaFoldDB" id="A0A2S8F7U8"/>
<dbReference type="InterPro" id="IPR050790">
    <property type="entry name" value="ExbB/TolQ_transport"/>
</dbReference>
<sequence length="443" mass="48307">MQQTDAPKISQSIAAKLGWPILIGTALTVLFYAAIHFGVIPQHSLLRYVTAHPVEYTEVAMFMVGIAALLLKGGQLVGELRALQQVELPAQEANRSKIEQAPVLLAALRQLPESLHATLLYQRLAKGLHHVHASQTAASLQDEMKYLADIDQERSEHDYSMVRIVIWATPMLGFLGTVIGITLALGNLSPEALVNEPKVAMESLLQGLSVAFDTTALALTLSIGLMFAQFVMGRIEAEILGNVDAIAAEELTTRFETEGSATDPSVLAVKRMSERTIQTTQDLVVRQTELWRETVSAAHQHWQRLASSSTEQMETALHNALSESLKTHAEALAAAQQHTMQRSTEQLNGVIDALYQVSASIHSQQEQMTEQGSILLKVVEATGEVASLEESLNRNLSSLAGKQHFEETVQSLAATIHLLNSRMSDGGHATVQLDRKQEKGHAA</sequence>
<evidence type="ECO:0000256" key="5">
    <source>
        <dbReference type="ARBA" id="ARBA00023136"/>
    </source>
</evidence>
<evidence type="ECO:0000256" key="4">
    <source>
        <dbReference type="ARBA" id="ARBA00022989"/>
    </source>
</evidence>
<feature type="domain" description="MotA/TolQ/ExbB proton channel" evidence="8">
    <location>
        <begin position="124"/>
        <end position="238"/>
    </location>
</feature>
<comment type="similarity">
    <text evidence="6">Belongs to the exbB/tolQ family.</text>
</comment>
<dbReference type="PANTHER" id="PTHR30625">
    <property type="entry name" value="PROTEIN TOLQ"/>
    <property type="match status" value="1"/>
</dbReference>
<keyword evidence="5 7" id="KW-0472">Membrane</keyword>
<gene>
    <name evidence="9" type="ORF">C5Y98_25340</name>
</gene>
<keyword evidence="4 7" id="KW-1133">Transmembrane helix</keyword>
<evidence type="ECO:0000256" key="6">
    <source>
        <dbReference type="RuleBase" id="RU004057"/>
    </source>
</evidence>
<keyword evidence="6" id="KW-0653">Protein transport</keyword>
<proteinExistence type="inferred from homology"/>
<keyword evidence="3 7" id="KW-0812">Transmembrane</keyword>
<evidence type="ECO:0000256" key="2">
    <source>
        <dbReference type="ARBA" id="ARBA00022475"/>
    </source>
</evidence>
<dbReference type="GO" id="GO:0017038">
    <property type="term" value="P:protein import"/>
    <property type="evidence" value="ECO:0007669"/>
    <property type="project" value="TreeGrafter"/>
</dbReference>
<dbReference type="Pfam" id="PF01618">
    <property type="entry name" value="MotA_ExbB"/>
    <property type="match status" value="1"/>
</dbReference>
<reference evidence="9 10" key="1">
    <citation type="submission" date="2018-02" db="EMBL/GenBank/DDBJ databases">
        <title>Comparative genomes isolates from brazilian mangrove.</title>
        <authorList>
            <person name="Araujo J.E."/>
            <person name="Taketani R.G."/>
            <person name="Silva M.C.P."/>
            <person name="Loureco M.V."/>
            <person name="Andreote F.D."/>
        </authorList>
    </citation>
    <scope>NUCLEOTIDE SEQUENCE [LARGE SCALE GENOMIC DNA]</scope>
    <source>
        <strain evidence="9 10">NAP PRIS-MGV</strain>
    </source>
</reference>
<dbReference type="PANTHER" id="PTHR30625:SF11">
    <property type="entry name" value="MOTA_TOLQ_EXBB PROTON CHANNEL DOMAIN-CONTAINING PROTEIN"/>
    <property type="match status" value="1"/>
</dbReference>
<evidence type="ECO:0000259" key="8">
    <source>
        <dbReference type="Pfam" id="PF01618"/>
    </source>
</evidence>
<accession>A0A2S8F7U8</accession>
<dbReference type="GO" id="GO:0005886">
    <property type="term" value="C:plasma membrane"/>
    <property type="evidence" value="ECO:0007669"/>
    <property type="project" value="UniProtKB-SubCell"/>
</dbReference>
<dbReference type="OrthoDB" id="230181at2"/>
<feature type="transmembrane region" description="Helical" evidence="7">
    <location>
        <begin position="59"/>
        <end position="78"/>
    </location>
</feature>
<dbReference type="RefSeq" id="WP_105358606.1">
    <property type="nucleotide sequence ID" value="NZ_PUIB01000025.1"/>
</dbReference>